<proteinExistence type="predicted"/>
<sequence length="148" mass="16676">MVVRYEVAERRWWRGGWPDGRDNAGVAKVGQMGAVAVRWERPHDAFRGGDPNPRQVGVERDLKSLRCWSAEWGGEIRTPKVSELGREGRLGHCWAMTKNNKNITPFLFFTPVSAESHPFSLGLRPSLLSEANLVCTPLFFPFSLPSLI</sequence>
<protein>
    <submittedName>
        <fullName evidence="1">Uncharacterized protein</fullName>
    </submittedName>
</protein>
<accession>A0AAQ3MS80</accession>
<evidence type="ECO:0000313" key="1">
    <source>
        <dbReference type="EMBL" id="WVY96292.1"/>
    </source>
</evidence>
<organism evidence="1 2">
    <name type="scientific">Vigna mungo</name>
    <name type="common">Black gram</name>
    <name type="synonym">Phaseolus mungo</name>
    <dbReference type="NCBI Taxonomy" id="3915"/>
    <lineage>
        <taxon>Eukaryota</taxon>
        <taxon>Viridiplantae</taxon>
        <taxon>Streptophyta</taxon>
        <taxon>Embryophyta</taxon>
        <taxon>Tracheophyta</taxon>
        <taxon>Spermatophyta</taxon>
        <taxon>Magnoliopsida</taxon>
        <taxon>eudicotyledons</taxon>
        <taxon>Gunneridae</taxon>
        <taxon>Pentapetalae</taxon>
        <taxon>rosids</taxon>
        <taxon>fabids</taxon>
        <taxon>Fabales</taxon>
        <taxon>Fabaceae</taxon>
        <taxon>Papilionoideae</taxon>
        <taxon>50 kb inversion clade</taxon>
        <taxon>NPAAA clade</taxon>
        <taxon>indigoferoid/millettioid clade</taxon>
        <taxon>Phaseoleae</taxon>
        <taxon>Vigna</taxon>
    </lineage>
</organism>
<reference evidence="1 2" key="1">
    <citation type="journal article" date="2023" name="Life. Sci Alliance">
        <title>Evolutionary insights into 3D genome organization and epigenetic landscape of Vigna mungo.</title>
        <authorList>
            <person name="Junaid A."/>
            <person name="Singh B."/>
            <person name="Bhatia S."/>
        </authorList>
    </citation>
    <scope>NUCLEOTIDE SEQUENCE [LARGE SCALE GENOMIC DNA]</scope>
    <source>
        <strain evidence="1">Urdbean</strain>
    </source>
</reference>
<dbReference type="EMBL" id="CP144692">
    <property type="protein sequence ID" value="WVY96292.1"/>
    <property type="molecule type" value="Genomic_DNA"/>
</dbReference>
<keyword evidence="2" id="KW-1185">Reference proteome</keyword>
<dbReference type="AlphaFoldDB" id="A0AAQ3MS80"/>
<gene>
    <name evidence="1" type="ORF">V8G54_028443</name>
</gene>
<dbReference type="Proteomes" id="UP001374535">
    <property type="component" value="Chromosome 9"/>
</dbReference>
<evidence type="ECO:0000313" key="2">
    <source>
        <dbReference type="Proteomes" id="UP001374535"/>
    </source>
</evidence>
<name>A0AAQ3MS80_VIGMU</name>